<dbReference type="Pfam" id="PF01498">
    <property type="entry name" value="HTH_Tnp_Tc3_2"/>
    <property type="match status" value="1"/>
</dbReference>
<dbReference type="Gene3D" id="1.10.10.10">
    <property type="entry name" value="Winged helix-like DNA-binding domain superfamily/Winged helix DNA-binding domain"/>
    <property type="match status" value="1"/>
</dbReference>
<accession>A0A8S9WY57</accession>
<gene>
    <name evidence="6" type="ORF">GE061_004005</name>
</gene>
<evidence type="ECO:0000313" key="6">
    <source>
        <dbReference type="EMBL" id="KAF6201613.1"/>
    </source>
</evidence>
<comment type="caution">
    <text evidence="6">The sequence shown here is derived from an EMBL/GenBank/DDBJ whole genome shotgun (WGS) entry which is preliminary data.</text>
</comment>
<keyword evidence="3" id="KW-0732">Signal</keyword>
<reference evidence="6" key="1">
    <citation type="journal article" date="2021" name="Mol. Ecol. Resour.">
        <title>Apolygus lucorum genome provides insights into omnivorousness and mesophyll feeding.</title>
        <authorList>
            <person name="Liu Y."/>
            <person name="Liu H."/>
            <person name="Wang H."/>
            <person name="Huang T."/>
            <person name="Liu B."/>
            <person name="Yang B."/>
            <person name="Yin L."/>
            <person name="Li B."/>
            <person name="Zhang Y."/>
            <person name="Zhang S."/>
            <person name="Jiang F."/>
            <person name="Zhang X."/>
            <person name="Ren Y."/>
            <person name="Wang B."/>
            <person name="Wang S."/>
            <person name="Lu Y."/>
            <person name="Wu K."/>
            <person name="Fan W."/>
            <person name="Wang G."/>
        </authorList>
    </citation>
    <scope>NUCLEOTIDE SEQUENCE</scope>
    <source>
        <strain evidence="6">12Hb</strain>
    </source>
</reference>
<evidence type="ECO:0000259" key="4">
    <source>
        <dbReference type="Pfam" id="PF01498"/>
    </source>
</evidence>
<dbReference type="PANTHER" id="PTHR23022">
    <property type="entry name" value="TRANSPOSABLE ELEMENT-RELATED"/>
    <property type="match status" value="1"/>
</dbReference>
<dbReference type="GO" id="GO:0003677">
    <property type="term" value="F:DNA binding"/>
    <property type="evidence" value="ECO:0007669"/>
    <property type="project" value="InterPro"/>
</dbReference>
<dbReference type="InterPro" id="IPR055247">
    <property type="entry name" value="InsJ-like_HTH"/>
</dbReference>
<dbReference type="InterPro" id="IPR009057">
    <property type="entry name" value="Homeodomain-like_sf"/>
</dbReference>
<dbReference type="InterPro" id="IPR002492">
    <property type="entry name" value="Transposase_Tc1-like"/>
</dbReference>
<feature type="domain" description="Insertion element IS150 protein InsJ-like helix-turn-helix" evidence="5">
    <location>
        <begin position="66"/>
        <end position="116"/>
    </location>
</feature>
<evidence type="ECO:0000313" key="7">
    <source>
        <dbReference type="Proteomes" id="UP000466442"/>
    </source>
</evidence>
<dbReference type="InterPro" id="IPR036397">
    <property type="entry name" value="RNaseH_sf"/>
</dbReference>
<feature type="region of interest" description="Disordered" evidence="2">
    <location>
        <begin position="103"/>
        <end position="122"/>
    </location>
</feature>
<dbReference type="InterPro" id="IPR052338">
    <property type="entry name" value="Transposase_5"/>
</dbReference>
<dbReference type="Proteomes" id="UP000466442">
    <property type="component" value="Linkage Group LG12"/>
</dbReference>
<dbReference type="GO" id="GO:0005634">
    <property type="term" value="C:nucleus"/>
    <property type="evidence" value="ECO:0007669"/>
    <property type="project" value="UniProtKB-SubCell"/>
</dbReference>
<dbReference type="PANTHER" id="PTHR23022:SF134">
    <property type="entry name" value="TRANSPOSABLE ELEMENT TC1 TRANSPOSASE"/>
    <property type="match status" value="1"/>
</dbReference>
<dbReference type="GO" id="GO:0006313">
    <property type="term" value="P:DNA transposition"/>
    <property type="evidence" value="ECO:0007669"/>
    <property type="project" value="InterPro"/>
</dbReference>
<name>A0A8S9WY57_APOLU</name>
<evidence type="ECO:0000256" key="2">
    <source>
        <dbReference type="SAM" id="MobiDB-lite"/>
    </source>
</evidence>
<feature type="signal peptide" evidence="3">
    <location>
        <begin position="1"/>
        <end position="15"/>
    </location>
</feature>
<proteinExistence type="predicted"/>
<dbReference type="Pfam" id="PF13518">
    <property type="entry name" value="HTH_28"/>
    <property type="match status" value="1"/>
</dbReference>
<keyword evidence="7" id="KW-1185">Reference proteome</keyword>
<comment type="subcellular location">
    <subcellularLocation>
        <location evidence="1">Nucleus</location>
    </subcellularLocation>
</comment>
<dbReference type="OrthoDB" id="6621224at2759"/>
<evidence type="ECO:0000256" key="1">
    <source>
        <dbReference type="ARBA" id="ARBA00004123"/>
    </source>
</evidence>
<feature type="domain" description="Transposase Tc1-like" evidence="4">
    <location>
        <begin position="123"/>
        <end position="194"/>
    </location>
</feature>
<dbReference type="Gene3D" id="3.30.420.10">
    <property type="entry name" value="Ribonuclease H-like superfamily/Ribonuclease H"/>
    <property type="match status" value="1"/>
</dbReference>
<protein>
    <recommendedName>
        <fullName evidence="8">Transposase Tc1-like domain-containing protein</fullName>
    </recommendedName>
</protein>
<dbReference type="EMBL" id="WIXP02000012">
    <property type="protein sequence ID" value="KAF6201613.1"/>
    <property type="molecule type" value="Genomic_DNA"/>
</dbReference>
<organism evidence="6 7">
    <name type="scientific">Apolygus lucorum</name>
    <name type="common">Small green plant bug</name>
    <name type="synonym">Lygocoris lucorum</name>
    <dbReference type="NCBI Taxonomy" id="248454"/>
    <lineage>
        <taxon>Eukaryota</taxon>
        <taxon>Metazoa</taxon>
        <taxon>Ecdysozoa</taxon>
        <taxon>Arthropoda</taxon>
        <taxon>Hexapoda</taxon>
        <taxon>Insecta</taxon>
        <taxon>Pterygota</taxon>
        <taxon>Neoptera</taxon>
        <taxon>Paraneoptera</taxon>
        <taxon>Hemiptera</taxon>
        <taxon>Heteroptera</taxon>
        <taxon>Panheteroptera</taxon>
        <taxon>Cimicomorpha</taxon>
        <taxon>Miridae</taxon>
        <taxon>Mirini</taxon>
        <taxon>Apolygus</taxon>
    </lineage>
</organism>
<dbReference type="AlphaFoldDB" id="A0A8S9WY57"/>
<feature type="chain" id="PRO_5035736232" description="Transposase Tc1-like domain-containing protein" evidence="3">
    <location>
        <begin position="16"/>
        <end position="230"/>
    </location>
</feature>
<sequence length="230" mass="26530">MPLLVNLALTDAVAACIYTAIRRLRDYCCENHVRTPSPTCDEGYDTVDTVQRVHVLCGDAECRDVKRQIIGLWKAKKTYREIAEALGVSKTCVEHSVNAFKETGTISEKPRSGRPRKTTERDDRAVVNLSKINRRASLPEIASEMEGFHGVSVSVSTVSRRLREVGMESRVALQKPLLNVGHRAKRRNFAREKRDWNIDMWRKVIFSDESRFELFPRRKIRVRRTKTEMR</sequence>
<evidence type="ECO:0000256" key="3">
    <source>
        <dbReference type="SAM" id="SignalP"/>
    </source>
</evidence>
<evidence type="ECO:0008006" key="8">
    <source>
        <dbReference type="Google" id="ProtNLM"/>
    </source>
</evidence>
<evidence type="ECO:0000259" key="5">
    <source>
        <dbReference type="Pfam" id="PF13518"/>
    </source>
</evidence>
<dbReference type="SUPFAM" id="SSF46689">
    <property type="entry name" value="Homeodomain-like"/>
    <property type="match status" value="1"/>
</dbReference>
<dbReference type="GO" id="GO:0015074">
    <property type="term" value="P:DNA integration"/>
    <property type="evidence" value="ECO:0007669"/>
    <property type="project" value="InterPro"/>
</dbReference>
<dbReference type="InterPro" id="IPR036388">
    <property type="entry name" value="WH-like_DNA-bd_sf"/>
</dbReference>